<dbReference type="PIRSF" id="PIRSF018266">
    <property type="entry name" value="FecR"/>
    <property type="match status" value="1"/>
</dbReference>
<accession>A0ABT3ITN8</accession>
<name>A0ABT3ITN8_9BACT</name>
<reference evidence="3 4" key="1">
    <citation type="submission" date="2022-10" db="EMBL/GenBank/DDBJ databases">
        <title>Chitinophaga nivalis PC15 sp. nov., isolated from Pyeongchang county, South Korea.</title>
        <authorList>
            <person name="Trinh H.N."/>
        </authorList>
    </citation>
    <scope>NUCLEOTIDE SEQUENCE [LARGE SCALE GENOMIC DNA]</scope>
    <source>
        <strain evidence="3 4">PC14</strain>
    </source>
</reference>
<dbReference type="InterPro" id="IPR032508">
    <property type="entry name" value="FecR_C"/>
</dbReference>
<dbReference type="PANTHER" id="PTHR30273:SF2">
    <property type="entry name" value="PROTEIN FECR"/>
    <property type="match status" value="1"/>
</dbReference>
<evidence type="ECO:0000313" key="4">
    <source>
        <dbReference type="Proteomes" id="UP001207742"/>
    </source>
</evidence>
<comment type="caution">
    <text evidence="3">The sequence shown here is derived from an EMBL/GenBank/DDBJ whole genome shotgun (WGS) entry which is preliminary data.</text>
</comment>
<organism evidence="3 4">
    <name type="scientific">Chitinophaga nivalis</name>
    <dbReference type="NCBI Taxonomy" id="2991709"/>
    <lineage>
        <taxon>Bacteria</taxon>
        <taxon>Pseudomonadati</taxon>
        <taxon>Bacteroidota</taxon>
        <taxon>Chitinophagia</taxon>
        <taxon>Chitinophagales</taxon>
        <taxon>Chitinophagaceae</taxon>
        <taxon>Chitinophaga</taxon>
    </lineage>
</organism>
<dbReference type="InterPro" id="IPR012373">
    <property type="entry name" value="Ferrdict_sens_TM"/>
</dbReference>
<dbReference type="Gene3D" id="2.60.120.1440">
    <property type="match status" value="1"/>
</dbReference>
<evidence type="ECO:0000259" key="2">
    <source>
        <dbReference type="Pfam" id="PF16344"/>
    </source>
</evidence>
<dbReference type="Proteomes" id="UP001207742">
    <property type="component" value="Unassembled WGS sequence"/>
</dbReference>
<proteinExistence type="predicted"/>
<dbReference type="EMBL" id="JAPDNS010000002">
    <property type="protein sequence ID" value="MCW3487335.1"/>
    <property type="molecule type" value="Genomic_DNA"/>
</dbReference>
<dbReference type="Gene3D" id="3.55.50.30">
    <property type="match status" value="1"/>
</dbReference>
<keyword evidence="4" id="KW-1185">Reference proteome</keyword>
<dbReference type="InterPro" id="IPR006860">
    <property type="entry name" value="FecR"/>
</dbReference>
<dbReference type="Pfam" id="PF16344">
    <property type="entry name" value="FecR_C"/>
    <property type="match status" value="1"/>
</dbReference>
<evidence type="ECO:0000259" key="1">
    <source>
        <dbReference type="Pfam" id="PF04773"/>
    </source>
</evidence>
<dbReference type="RefSeq" id="WP_264734146.1">
    <property type="nucleotide sequence ID" value="NZ_JAPDNR010000001.1"/>
</dbReference>
<protein>
    <submittedName>
        <fullName evidence="3">FecR domain-containing protein</fullName>
    </submittedName>
</protein>
<feature type="domain" description="Protein FecR C-terminal" evidence="2">
    <location>
        <begin position="278"/>
        <end position="344"/>
    </location>
</feature>
<dbReference type="PANTHER" id="PTHR30273">
    <property type="entry name" value="PERIPLASMIC SIGNAL SENSOR AND SIGMA FACTOR ACTIVATOR FECR-RELATED"/>
    <property type="match status" value="1"/>
</dbReference>
<evidence type="ECO:0000313" key="3">
    <source>
        <dbReference type="EMBL" id="MCW3487335.1"/>
    </source>
</evidence>
<gene>
    <name evidence="3" type="ORF">OL497_25785</name>
</gene>
<dbReference type="Pfam" id="PF04773">
    <property type="entry name" value="FecR"/>
    <property type="match status" value="1"/>
</dbReference>
<feature type="domain" description="FecR protein" evidence="1">
    <location>
        <begin position="145"/>
        <end position="235"/>
    </location>
</feature>
<sequence length="351" mass="39684">MVDKNEFWLLTSKYLSGEISEYEKDELFGMLESAPLLKEEFEEAKKMWQQTAGSEPGYNSSLLHRTHQKIRDYEAGKREAPSLPPFEPAINTPVYTLPANRKTGWKKWMAAAAVLAGISLYAYWFSQNNPTSHSPVQWASIDVLPGQQRKIILADSSIVYINAGSHIEYPLSFSDSIREIRLEGEAFFKVTKNASQPFVVHSGALHTRVLGTSFNVRAYKGEEIQSVLVATGKVQVNTNGKGPDTLLPNHLLTYHVQEKTIAVTTQSYEAMDWQQNRMDFNDISFKDLAAELGRRYGKTLVFNNPEMKSCRYRAIFNDLPLEKILQQLSLTNGFSYTTKSDSIYLNGKGCE</sequence>